<dbReference type="Proteomes" id="UP000002027">
    <property type="component" value="Chromosome 2"/>
</dbReference>
<proteinExistence type="predicted"/>
<dbReference type="OrthoDB" id="962301at2"/>
<dbReference type="RefSeq" id="WP_012873062.1">
    <property type="nucleotide sequence ID" value="NC_013524.1"/>
</dbReference>
<dbReference type="InParanoid" id="D1C881"/>
<evidence type="ECO:0000313" key="1">
    <source>
        <dbReference type="EMBL" id="ACZ40024.1"/>
    </source>
</evidence>
<evidence type="ECO:0000313" key="2">
    <source>
        <dbReference type="Proteomes" id="UP000002027"/>
    </source>
</evidence>
<reference evidence="2" key="1">
    <citation type="submission" date="2009-11" db="EMBL/GenBank/DDBJ databases">
        <title>The complete chromosome 2 of Sphaerobacter thermophilus DSM 20745.</title>
        <authorList>
            <person name="Lucas S."/>
            <person name="Copeland A."/>
            <person name="Lapidus A."/>
            <person name="Glavina del Rio T."/>
            <person name="Dalin E."/>
            <person name="Tice H."/>
            <person name="Bruce D."/>
            <person name="Goodwin L."/>
            <person name="Pitluck S."/>
            <person name="Kyrpides N."/>
            <person name="Mavromatis K."/>
            <person name="Ivanova N."/>
            <person name="Mikhailova N."/>
            <person name="LaButti K.M."/>
            <person name="Clum A."/>
            <person name="Sun H.I."/>
            <person name="Brettin T."/>
            <person name="Detter J.C."/>
            <person name="Han C."/>
            <person name="Larimer F."/>
            <person name="Land M."/>
            <person name="Hauser L."/>
            <person name="Markowitz V."/>
            <person name="Cheng J.F."/>
            <person name="Hugenholtz P."/>
            <person name="Woyke T."/>
            <person name="Wu D."/>
            <person name="Steenblock K."/>
            <person name="Schneider S."/>
            <person name="Pukall R."/>
            <person name="Goeker M."/>
            <person name="Klenk H.P."/>
            <person name="Eisen J.A."/>
        </authorList>
    </citation>
    <scope>NUCLEOTIDE SEQUENCE [LARGE SCALE GENOMIC DNA]</scope>
    <source>
        <strain evidence="2">ATCC 49802 / DSM 20745 / S 6022</strain>
    </source>
</reference>
<reference evidence="1 2" key="2">
    <citation type="journal article" date="2010" name="Stand. Genomic Sci.">
        <title>Complete genome sequence of Desulfohalobium retbaense type strain (HR(100)).</title>
        <authorList>
            <person name="Spring S."/>
            <person name="Nolan M."/>
            <person name="Lapidus A."/>
            <person name="Glavina Del Rio T."/>
            <person name="Copeland A."/>
            <person name="Tice H."/>
            <person name="Cheng J.F."/>
            <person name="Lucas S."/>
            <person name="Land M."/>
            <person name="Chen F."/>
            <person name="Bruce D."/>
            <person name="Goodwin L."/>
            <person name="Pitluck S."/>
            <person name="Ivanova N."/>
            <person name="Mavromatis K."/>
            <person name="Mikhailova N."/>
            <person name="Pati A."/>
            <person name="Chen A."/>
            <person name="Palaniappan K."/>
            <person name="Hauser L."/>
            <person name="Chang Y.J."/>
            <person name="Jeffries C.D."/>
            <person name="Munk C."/>
            <person name="Kiss H."/>
            <person name="Chain P."/>
            <person name="Han C."/>
            <person name="Brettin T."/>
            <person name="Detter J.C."/>
            <person name="Schuler E."/>
            <person name="Goker M."/>
            <person name="Rohde M."/>
            <person name="Bristow J."/>
            <person name="Eisen J.A."/>
            <person name="Markowitz V."/>
            <person name="Hugenholtz P."/>
            <person name="Kyrpides N.C."/>
            <person name="Klenk H.P."/>
        </authorList>
    </citation>
    <scope>NUCLEOTIDE SEQUENCE [LARGE SCALE GENOMIC DNA]</scope>
    <source>
        <strain evidence="2">ATCC 49802 / DSM 20745 / S 6022</strain>
    </source>
</reference>
<keyword evidence="2" id="KW-1185">Reference proteome</keyword>
<protein>
    <submittedName>
        <fullName evidence="1">Uncharacterized protein</fullName>
    </submittedName>
</protein>
<accession>D1C881</accession>
<dbReference type="AlphaFoldDB" id="D1C881"/>
<dbReference type="KEGG" id="sti:Sthe_2610"/>
<sequence length="116" mass="12726">MPDGDPRNAAFRYCDVCGRVVPAASTQRLATHNLCLRCALVFQQSQDGNGTPPGDPRDDARWQVDPGVASEGRFASYQPTERELQWWSFISWLVATGRISAGQDEGAELLEAAEQS</sequence>
<name>D1C881_SPHTD</name>
<gene>
    <name evidence="1" type="ordered locus">Sthe_2610</name>
</gene>
<dbReference type="EMBL" id="CP001824">
    <property type="protein sequence ID" value="ACZ40024.1"/>
    <property type="molecule type" value="Genomic_DNA"/>
</dbReference>
<dbReference type="HOGENOM" id="CLU_2095322_0_0_0"/>
<organism evidence="1 2">
    <name type="scientific">Sphaerobacter thermophilus (strain ATCC 49802 / DSM 20745 / KCCM 41009 / NCIMB 13125 / S 6022)</name>
    <dbReference type="NCBI Taxonomy" id="479434"/>
    <lineage>
        <taxon>Bacteria</taxon>
        <taxon>Pseudomonadati</taxon>
        <taxon>Thermomicrobiota</taxon>
        <taxon>Thermomicrobia</taxon>
        <taxon>Sphaerobacterales</taxon>
        <taxon>Sphaerobacterineae</taxon>
        <taxon>Sphaerobacteraceae</taxon>
        <taxon>Sphaerobacter</taxon>
    </lineage>
</organism>